<dbReference type="GO" id="GO:0005096">
    <property type="term" value="F:GTPase activator activity"/>
    <property type="evidence" value="ECO:0007669"/>
    <property type="project" value="TreeGrafter"/>
</dbReference>
<protein>
    <recommendedName>
        <fullName evidence="2">Rab-GAP TBC domain-containing protein</fullName>
    </recommendedName>
</protein>
<dbReference type="GeneID" id="28976731"/>
<dbReference type="RefSeq" id="XP_018272347.1">
    <property type="nucleotide sequence ID" value="XM_018416283.1"/>
</dbReference>
<dbReference type="EMBL" id="KQ474076">
    <property type="protein sequence ID" value="KPV76298.1"/>
    <property type="molecule type" value="Genomic_DNA"/>
</dbReference>
<feature type="region of interest" description="Disordered" evidence="1">
    <location>
        <begin position="15"/>
        <end position="154"/>
    </location>
</feature>
<dbReference type="AlphaFoldDB" id="A0A194S6E0"/>
<evidence type="ECO:0000313" key="4">
    <source>
        <dbReference type="Proteomes" id="UP000053890"/>
    </source>
</evidence>
<dbReference type="Pfam" id="PF00566">
    <property type="entry name" value="RabGAP-TBC"/>
    <property type="match status" value="1"/>
</dbReference>
<feature type="compositionally biased region" description="Basic and acidic residues" evidence="1">
    <location>
        <begin position="39"/>
        <end position="49"/>
    </location>
</feature>
<dbReference type="PANTHER" id="PTHR47219:SF15">
    <property type="entry name" value="TBC1 DOMAIN FAMILY MEMBER 12 ISOFORM X1"/>
    <property type="match status" value="1"/>
</dbReference>
<dbReference type="GO" id="GO:0031267">
    <property type="term" value="F:small GTPase binding"/>
    <property type="evidence" value="ECO:0007669"/>
    <property type="project" value="TreeGrafter"/>
</dbReference>
<dbReference type="Proteomes" id="UP000053890">
    <property type="component" value="Unassembled WGS sequence"/>
</dbReference>
<evidence type="ECO:0000259" key="2">
    <source>
        <dbReference type="PROSITE" id="PS50086"/>
    </source>
</evidence>
<feature type="compositionally biased region" description="Basic and acidic residues" evidence="1">
    <location>
        <begin position="63"/>
        <end position="72"/>
    </location>
</feature>
<feature type="compositionally biased region" description="Low complexity" evidence="1">
    <location>
        <begin position="73"/>
        <end position="95"/>
    </location>
</feature>
<evidence type="ECO:0000313" key="3">
    <source>
        <dbReference type="EMBL" id="KPV76298.1"/>
    </source>
</evidence>
<dbReference type="PANTHER" id="PTHR47219">
    <property type="entry name" value="RAB GTPASE-ACTIVATING PROTEIN 1-LIKE"/>
    <property type="match status" value="1"/>
</dbReference>
<dbReference type="Gene3D" id="1.10.10.750">
    <property type="entry name" value="Ypt/Rab-GAP domain of gyp1p, domain 1"/>
    <property type="match status" value="1"/>
</dbReference>
<dbReference type="SMART" id="SM00164">
    <property type="entry name" value="TBC"/>
    <property type="match status" value="1"/>
</dbReference>
<dbReference type="OMA" id="KLRASMW"/>
<organism evidence="3 4">
    <name type="scientific">Rhodotorula graminis (strain WP1)</name>
    <dbReference type="NCBI Taxonomy" id="578459"/>
    <lineage>
        <taxon>Eukaryota</taxon>
        <taxon>Fungi</taxon>
        <taxon>Dikarya</taxon>
        <taxon>Basidiomycota</taxon>
        <taxon>Pucciniomycotina</taxon>
        <taxon>Microbotryomycetes</taxon>
        <taxon>Sporidiobolales</taxon>
        <taxon>Sporidiobolaceae</taxon>
        <taxon>Rhodotorula</taxon>
    </lineage>
</organism>
<dbReference type="Gene3D" id="1.10.472.80">
    <property type="entry name" value="Ypt/Rab-GAP domain of gyp1p, domain 3"/>
    <property type="match status" value="1"/>
</dbReference>
<evidence type="ECO:0000256" key="1">
    <source>
        <dbReference type="SAM" id="MobiDB-lite"/>
    </source>
</evidence>
<dbReference type="PROSITE" id="PS50086">
    <property type="entry name" value="TBC_RABGAP"/>
    <property type="match status" value="1"/>
</dbReference>
<gene>
    <name evidence="3" type="ORF">RHOBADRAFT_52323</name>
</gene>
<name>A0A194S6E0_RHOGW</name>
<dbReference type="InterPro" id="IPR000195">
    <property type="entry name" value="Rab-GAP-TBC_dom"/>
</dbReference>
<keyword evidence="4" id="KW-1185">Reference proteome</keyword>
<accession>A0A194S6E0</accession>
<dbReference type="Gene3D" id="1.10.8.270">
    <property type="entry name" value="putative rabgap domain of human tbc1 domain family member 14 like domains"/>
    <property type="match status" value="1"/>
</dbReference>
<sequence length="545" mass="59966">MSSLAPAHDIARGFDSVSLDDDAPPASSSHPDASLDLQTTRDNEDHDQAFESVSLDSAAPPEQPHDRDDHRSSPSPSSASTPPHSPSLASTAPTTVHDPSSSTDVHVPPRAPPAPLADDAPVPSTSAPSTAEPDKLAAAAAAPSPKKLVSTKRPTIMQKVVSMTRQRDLPPKPREEEEKHLTMLAEMYAASREADKHRREAEAHRAAVRAAQHAAAFPAWEASILPNWRVVLHDTPEGRRLRQLWRDGTMPTRWRGRLWAMCIGNGLAVPKGAFAQAGERAARLRDAGRLAEVERAARADAQRTLPALHMFQEGAVMHDDLMEILVAWAVYEKTTPRYPDGLAFPAALLLLNLAPAEAFVCLVNLVQKSFLRSFYGDQDEIEAYYRVFDTLLADAMPKIYANFSAQVVRPSLYLLPWLSTLFAAFLPLDLATRVFDCFLLEGDSFPFRVALVLLDVLEPRLFNPNLDELAAVFRGTDRGALGVVRRDKGLILADGSVDPDGRVETDEVYAEMGATEERVFEGLARLEWKEETWARLVERELPEVV</sequence>
<feature type="domain" description="Rab-GAP TBC" evidence="2">
    <location>
        <begin position="249"/>
        <end position="442"/>
    </location>
</feature>
<dbReference type="SUPFAM" id="SSF47923">
    <property type="entry name" value="Ypt/Rab-GAP domain of gyp1p"/>
    <property type="match status" value="2"/>
</dbReference>
<dbReference type="STRING" id="578459.A0A194S6E0"/>
<dbReference type="InterPro" id="IPR050302">
    <property type="entry name" value="Rab_GAP_TBC_domain"/>
</dbReference>
<feature type="compositionally biased region" description="Low complexity" evidence="1">
    <location>
        <begin position="24"/>
        <end position="37"/>
    </location>
</feature>
<dbReference type="OrthoDB" id="289721at2759"/>
<dbReference type="InterPro" id="IPR035969">
    <property type="entry name" value="Rab-GAP_TBC_sf"/>
</dbReference>
<proteinExistence type="predicted"/>
<reference evidence="3 4" key="1">
    <citation type="journal article" date="2015" name="Front. Microbiol.">
        <title>Genome sequence of the plant growth promoting endophytic yeast Rhodotorula graminis WP1.</title>
        <authorList>
            <person name="Firrincieli A."/>
            <person name="Otillar R."/>
            <person name="Salamov A."/>
            <person name="Schmutz J."/>
            <person name="Khan Z."/>
            <person name="Redman R.S."/>
            <person name="Fleck N.D."/>
            <person name="Lindquist E."/>
            <person name="Grigoriev I.V."/>
            <person name="Doty S.L."/>
        </authorList>
    </citation>
    <scope>NUCLEOTIDE SEQUENCE [LARGE SCALE GENOMIC DNA]</scope>
    <source>
        <strain evidence="3 4">WP1</strain>
    </source>
</reference>